<keyword evidence="3" id="KW-1185">Reference proteome</keyword>
<protein>
    <submittedName>
        <fullName evidence="2">PBECR2 nuclease fold domain-containing protein</fullName>
    </submittedName>
</protein>
<comment type="caution">
    <text evidence="2">The sequence shown here is derived from an EMBL/GenBank/DDBJ whole genome shotgun (WGS) entry which is preliminary data.</text>
</comment>
<dbReference type="Proteomes" id="UP001523565">
    <property type="component" value="Unassembled WGS sequence"/>
</dbReference>
<accession>A0ABT1EM54</accession>
<feature type="domain" description="Phage-Barnase-EndoU-ColicinE5/D-RelE like nuclease 3" evidence="1">
    <location>
        <begin position="39"/>
        <end position="128"/>
    </location>
</feature>
<sequence>MNILDLIKSNTKCLSLGTLPDDLIAFVTDKDPQIGSLLAKKKDILFWKDRLQHIELHKDDFFSDALYLTCLEDIPDIICQPDYVSIHPKRNSISFIKTYTQNISVAVRITTDGRLAVRTMYPITDAQLSDYLIKKRAWEYPKEI</sequence>
<dbReference type="EMBL" id="JAMZFV010000066">
    <property type="protein sequence ID" value="MCP1111606.1"/>
    <property type="molecule type" value="Genomic_DNA"/>
</dbReference>
<dbReference type="RefSeq" id="WP_262070457.1">
    <property type="nucleotide sequence ID" value="NZ_JAMXOC010000066.1"/>
</dbReference>
<dbReference type="InterPro" id="IPR041301">
    <property type="entry name" value="PBECR3"/>
</dbReference>
<name>A0ABT1EM54_9FIRM</name>
<dbReference type="Pfam" id="PF18812">
    <property type="entry name" value="PBECR3"/>
    <property type="match status" value="1"/>
</dbReference>
<evidence type="ECO:0000313" key="3">
    <source>
        <dbReference type="Proteomes" id="UP001523565"/>
    </source>
</evidence>
<reference evidence="2 3" key="1">
    <citation type="journal article" date="2022" name="Genome Biol. Evol.">
        <title>Host diet, physiology and behaviors set the stage for Lachnospiraceae cladogenesis.</title>
        <authorList>
            <person name="Vera-Ponce De Leon A."/>
            <person name="Schneider M."/>
            <person name="Jahnes B.C."/>
            <person name="Sadowski V."/>
            <person name="Camuy-Velez L.A."/>
            <person name="Duan J."/>
            <person name="Sabree Z.L."/>
        </authorList>
    </citation>
    <scope>NUCLEOTIDE SEQUENCE [LARGE SCALE GENOMIC DNA]</scope>
    <source>
        <strain evidence="2 3">PAL227</strain>
    </source>
</reference>
<evidence type="ECO:0000313" key="2">
    <source>
        <dbReference type="EMBL" id="MCP1111606.1"/>
    </source>
</evidence>
<organism evidence="2 3">
    <name type="scientific">Ohessyouella blattaphilus</name>
    <dbReference type="NCBI Taxonomy" id="2949333"/>
    <lineage>
        <taxon>Bacteria</taxon>
        <taxon>Bacillati</taxon>
        <taxon>Bacillota</taxon>
        <taxon>Clostridia</taxon>
        <taxon>Lachnospirales</taxon>
        <taxon>Lachnospiraceae</taxon>
        <taxon>Ohessyouella</taxon>
    </lineage>
</organism>
<proteinExistence type="predicted"/>
<evidence type="ECO:0000259" key="1">
    <source>
        <dbReference type="Pfam" id="PF18812"/>
    </source>
</evidence>
<gene>
    <name evidence="2" type="ORF">NK118_15280</name>
</gene>